<sequence>MSSTVLQPSKVIDYGHTGKYAGVVGEEIGRTSGSRVNSGGSGNEKAADIAADAEAANAAEAAAVKAASAAVQKQLISQPGPVMWPPVLSAAKSVPATPLIPGITDASQAVQRALFSPVNPRPIVVPPLLDQPVPALLNLTHMTQPSSSRQPAAKVMVSKGLPTLAMMHDYAAAVPKNLSTYLFSVYPEWDGEIATWTQWLQVKTPSLRPQTLFRPPSIVTPENQEWKPFPFPLVQPSPRRQHGSEGRREKRSSRSRSPHSSRYNRRSPDRRSSTDGGETRNDPHLEGKDEDRRPSPRRTDEKRSPPRRTEKKEDRHQGEVMREDRHRGGGMIVGRPTERFISSTKEVQAVLERLAKKLLETSAAQSLSKQADLETVVKTLAPALLAELVKMEDLPIIILLYPKGEKPSSSPPSVGQKRPPSSASSSSSSTAKKTDSKAF</sequence>
<evidence type="ECO:0000313" key="1">
    <source>
        <dbReference type="EMBL" id="KAI3375650.1"/>
    </source>
</evidence>
<comment type="caution">
    <text evidence="1">The sequence shown here is derived from an EMBL/GenBank/DDBJ whole genome shotgun (WGS) entry which is preliminary data.</text>
</comment>
<organism evidence="1 2">
    <name type="scientific">Scortum barcoo</name>
    <name type="common">barcoo grunter</name>
    <dbReference type="NCBI Taxonomy" id="214431"/>
    <lineage>
        <taxon>Eukaryota</taxon>
        <taxon>Metazoa</taxon>
        <taxon>Chordata</taxon>
        <taxon>Craniata</taxon>
        <taxon>Vertebrata</taxon>
        <taxon>Euteleostomi</taxon>
        <taxon>Actinopterygii</taxon>
        <taxon>Neopterygii</taxon>
        <taxon>Teleostei</taxon>
        <taxon>Neoteleostei</taxon>
        <taxon>Acanthomorphata</taxon>
        <taxon>Eupercaria</taxon>
        <taxon>Centrarchiformes</taxon>
        <taxon>Terapontoidei</taxon>
        <taxon>Terapontidae</taxon>
        <taxon>Scortum</taxon>
    </lineage>
</organism>
<keyword evidence="2" id="KW-1185">Reference proteome</keyword>
<name>A0ACB8X5T3_9TELE</name>
<protein>
    <submittedName>
        <fullName evidence="1">Uncharacterized protein</fullName>
    </submittedName>
</protein>
<reference evidence="1" key="1">
    <citation type="submission" date="2022-04" db="EMBL/GenBank/DDBJ databases">
        <title>Jade perch genome.</title>
        <authorList>
            <person name="Chao B."/>
        </authorList>
    </citation>
    <scope>NUCLEOTIDE SEQUENCE</scope>
    <source>
        <strain evidence="1">CB-2022</strain>
    </source>
</reference>
<evidence type="ECO:0000313" key="2">
    <source>
        <dbReference type="Proteomes" id="UP000831701"/>
    </source>
</evidence>
<proteinExistence type="predicted"/>
<accession>A0ACB8X5T3</accession>
<dbReference type="Proteomes" id="UP000831701">
    <property type="component" value="Chromosome 2"/>
</dbReference>
<gene>
    <name evidence="1" type="ORF">L3Q82_003964</name>
</gene>
<dbReference type="EMBL" id="CM041532">
    <property type="protein sequence ID" value="KAI3375650.1"/>
    <property type="molecule type" value="Genomic_DNA"/>
</dbReference>